<accession>A0A426X924</accession>
<sequence>MGSRVRLDATSSTPFSYSVAFYLSVFSICMCMRDAMDQPSHYCLLLLLLQRWKMTGENGDCEEAEVEKTGGRGEGELYYHIIGAMGGGAREDEIGDDDDEDA</sequence>
<reference evidence="1 2" key="1">
    <citation type="journal article" date="2014" name="Agronomy (Basel)">
        <title>A Draft Genome Sequence for Ensete ventricosum, the Drought-Tolerant Tree Against Hunger.</title>
        <authorList>
            <person name="Harrison J."/>
            <person name="Moore K.A."/>
            <person name="Paszkiewicz K."/>
            <person name="Jones T."/>
            <person name="Grant M."/>
            <person name="Ambacheew D."/>
            <person name="Muzemil S."/>
            <person name="Studholme D.J."/>
        </authorList>
    </citation>
    <scope>NUCLEOTIDE SEQUENCE [LARGE SCALE GENOMIC DNA]</scope>
</reference>
<dbReference type="Proteomes" id="UP000287651">
    <property type="component" value="Unassembled WGS sequence"/>
</dbReference>
<name>A0A426X924_ENSVE</name>
<comment type="caution">
    <text evidence="1">The sequence shown here is derived from an EMBL/GenBank/DDBJ whole genome shotgun (WGS) entry which is preliminary data.</text>
</comment>
<dbReference type="EMBL" id="AMZH03024221">
    <property type="protein sequence ID" value="RRT35985.1"/>
    <property type="molecule type" value="Genomic_DNA"/>
</dbReference>
<organism evidence="1 2">
    <name type="scientific">Ensete ventricosum</name>
    <name type="common">Abyssinian banana</name>
    <name type="synonym">Musa ensete</name>
    <dbReference type="NCBI Taxonomy" id="4639"/>
    <lineage>
        <taxon>Eukaryota</taxon>
        <taxon>Viridiplantae</taxon>
        <taxon>Streptophyta</taxon>
        <taxon>Embryophyta</taxon>
        <taxon>Tracheophyta</taxon>
        <taxon>Spermatophyta</taxon>
        <taxon>Magnoliopsida</taxon>
        <taxon>Liliopsida</taxon>
        <taxon>Zingiberales</taxon>
        <taxon>Musaceae</taxon>
        <taxon>Ensete</taxon>
    </lineage>
</organism>
<evidence type="ECO:0000313" key="1">
    <source>
        <dbReference type="EMBL" id="RRT35985.1"/>
    </source>
</evidence>
<proteinExistence type="predicted"/>
<evidence type="ECO:0000313" key="2">
    <source>
        <dbReference type="Proteomes" id="UP000287651"/>
    </source>
</evidence>
<dbReference type="AlphaFoldDB" id="A0A426X924"/>
<gene>
    <name evidence="1" type="ORF">B296_00036241</name>
</gene>
<protein>
    <submittedName>
        <fullName evidence="1">Uncharacterized protein</fullName>
    </submittedName>
</protein>